<keyword evidence="3" id="KW-1185">Reference proteome</keyword>
<dbReference type="GO" id="GO:0005925">
    <property type="term" value="C:focal adhesion"/>
    <property type="evidence" value="ECO:0007669"/>
    <property type="project" value="TreeGrafter"/>
</dbReference>
<name>A0A3P6R412_CYLGO</name>
<dbReference type="Gene3D" id="2.30.29.30">
    <property type="entry name" value="Pleckstrin-homology domain (PH domain)/Phosphotyrosine-binding domain (PTB)"/>
    <property type="match status" value="2"/>
</dbReference>
<dbReference type="PANTHER" id="PTHR45734:SF10">
    <property type="entry name" value="BLISTERY, ISOFORM A"/>
    <property type="match status" value="1"/>
</dbReference>
<accession>A0A3P6R412</accession>
<organism evidence="2 3">
    <name type="scientific">Cylicostephanus goldi</name>
    <name type="common">Nematode worm</name>
    <dbReference type="NCBI Taxonomy" id="71465"/>
    <lineage>
        <taxon>Eukaryota</taxon>
        <taxon>Metazoa</taxon>
        <taxon>Ecdysozoa</taxon>
        <taxon>Nematoda</taxon>
        <taxon>Chromadorea</taxon>
        <taxon>Rhabditida</taxon>
        <taxon>Rhabditina</taxon>
        <taxon>Rhabditomorpha</taxon>
        <taxon>Strongyloidea</taxon>
        <taxon>Strongylidae</taxon>
        <taxon>Cylicostephanus</taxon>
    </lineage>
</organism>
<dbReference type="Pfam" id="PF08416">
    <property type="entry name" value="PTB"/>
    <property type="match status" value="1"/>
</dbReference>
<proteinExistence type="predicted"/>
<dbReference type="OrthoDB" id="6273691at2759"/>
<feature type="non-terminal residue" evidence="2">
    <location>
        <position position="1"/>
    </location>
</feature>
<reference evidence="2 3" key="1">
    <citation type="submission" date="2018-11" db="EMBL/GenBank/DDBJ databases">
        <authorList>
            <consortium name="Pathogen Informatics"/>
        </authorList>
    </citation>
    <scope>NUCLEOTIDE SEQUENCE [LARGE SCALE GENOMIC DNA]</scope>
</reference>
<feature type="domain" description="PTB" evidence="1">
    <location>
        <begin position="1"/>
        <end position="69"/>
    </location>
</feature>
<sequence length="73" mass="8281">VSSQGVTLTDNTRKVFFRRHFPVNTNARLFAIVARKPSSMENACHVFAEFEPEQPATAVVNFINKVLFANRRS</sequence>
<dbReference type="Proteomes" id="UP000271889">
    <property type="component" value="Unassembled WGS sequence"/>
</dbReference>
<dbReference type="InterPro" id="IPR013625">
    <property type="entry name" value="PTB"/>
</dbReference>
<dbReference type="SUPFAM" id="SSF50729">
    <property type="entry name" value="PH domain-like"/>
    <property type="match status" value="1"/>
</dbReference>
<dbReference type="PANTHER" id="PTHR45734">
    <property type="entry name" value="TENSIN"/>
    <property type="match status" value="1"/>
</dbReference>
<dbReference type="EMBL" id="UYRV01010809">
    <property type="protein sequence ID" value="VDK57692.1"/>
    <property type="molecule type" value="Genomic_DNA"/>
</dbReference>
<protein>
    <recommendedName>
        <fullName evidence="1">PTB domain-containing protein</fullName>
    </recommendedName>
</protein>
<dbReference type="InterPro" id="IPR051484">
    <property type="entry name" value="Tensin_PTEN_phosphatase"/>
</dbReference>
<evidence type="ECO:0000259" key="1">
    <source>
        <dbReference type="Pfam" id="PF08416"/>
    </source>
</evidence>
<evidence type="ECO:0000313" key="3">
    <source>
        <dbReference type="Proteomes" id="UP000271889"/>
    </source>
</evidence>
<dbReference type="InterPro" id="IPR011993">
    <property type="entry name" value="PH-like_dom_sf"/>
</dbReference>
<evidence type="ECO:0000313" key="2">
    <source>
        <dbReference type="EMBL" id="VDK57692.1"/>
    </source>
</evidence>
<gene>
    <name evidence="2" type="ORF">CGOC_LOCUS4078</name>
</gene>
<dbReference type="AlphaFoldDB" id="A0A3P6R412"/>